<dbReference type="Proteomes" id="UP000070560">
    <property type="component" value="Chromosome"/>
</dbReference>
<dbReference type="RefSeq" id="WP_156469463.1">
    <property type="nucleotide sequence ID" value="NZ_CP013015.1"/>
</dbReference>
<gene>
    <name evidence="2" type="ORF">HS1_002206</name>
</gene>
<evidence type="ECO:0000313" key="2">
    <source>
        <dbReference type="EMBL" id="AMM41992.1"/>
    </source>
</evidence>
<proteinExistence type="predicted"/>
<dbReference type="EMBL" id="CP013015">
    <property type="protein sequence ID" value="AMM41992.1"/>
    <property type="molecule type" value="Genomic_DNA"/>
</dbReference>
<feature type="coiled-coil region" evidence="1">
    <location>
        <begin position="10"/>
        <end position="59"/>
    </location>
</feature>
<evidence type="ECO:0000256" key="1">
    <source>
        <dbReference type="SAM" id="Coils"/>
    </source>
</evidence>
<keyword evidence="1" id="KW-0175">Coiled coil</keyword>
<dbReference type="AlphaFoldDB" id="A0A7U4QMD9"/>
<sequence>MSIRQTAQELYQISKKIDLLKKQMEKANEEEKNKLRMELSQLEKEKLHLRRKLNNLKGKPLPI</sequence>
<evidence type="ECO:0000313" key="3">
    <source>
        <dbReference type="Proteomes" id="UP000070560"/>
    </source>
</evidence>
<organism evidence="2 3">
    <name type="scientific">Desulfofervidus auxilii</name>
    <dbReference type="NCBI Taxonomy" id="1621989"/>
    <lineage>
        <taxon>Bacteria</taxon>
        <taxon>Pseudomonadati</taxon>
        <taxon>Thermodesulfobacteriota</taxon>
        <taxon>Candidatus Desulfofervidia</taxon>
        <taxon>Candidatus Desulfofervidales</taxon>
        <taxon>Candidatus Desulfofervidaceae</taxon>
        <taxon>Candidatus Desulfofervidus</taxon>
    </lineage>
</organism>
<keyword evidence="3" id="KW-1185">Reference proteome</keyword>
<accession>A0A7U4QMD9</accession>
<protein>
    <submittedName>
        <fullName evidence="2">Uncharacterized protein</fullName>
    </submittedName>
</protein>
<dbReference type="KEGG" id="daw:HS1_002206"/>
<reference evidence="2 3" key="1">
    <citation type="submission" date="2015-10" db="EMBL/GenBank/DDBJ databases">
        <title>Candidatus Desulfofervidus auxilii, a hydrogenotrophic sulfate-reducing bacterium involved in the thermophilic anaerobic oxidation of methane.</title>
        <authorList>
            <person name="Krukenberg V."/>
            <person name="Richter M."/>
            <person name="Wegener G."/>
        </authorList>
    </citation>
    <scope>NUCLEOTIDE SEQUENCE [LARGE SCALE GENOMIC DNA]</scope>
    <source>
        <strain evidence="2 3">HS1</strain>
    </source>
</reference>
<name>A0A7U4QMD9_DESA2</name>